<accession>A0A0P1BP21</accession>
<feature type="transmembrane region" description="Helical" evidence="4">
    <location>
        <begin position="87"/>
        <end position="115"/>
    </location>
</feature>
<protein>
    <submittedName>
        <fullName evidence="6">Monocarboxylate transporter</fullName>
    </submittedName>
</protein>
<feature type="region of interest" description="Disordered" evidence="3">
    <location>
        <begin position="1"/>
        <end position="77"/>
    </location>
</feature>
<dbReference type="PANTHER" id="PTHR11360">
    <property type="entry name" value="MONOCARBOXYLATE TRANSPORTER"/>
    <property type="match status" value="1"/>
</dbReference>
<keyword evidence="7" id="KW-1185">Reference proteome</keyword>
<feature type="transmembrane region" description="Helical" evidence="4">
    <location>
        <begin position="414"/>
        <end position="433"/>
    </location>
</feature>
<evidence type="ECO:0000259" key="5">
    <source>
        <dbReference type="PROSITE" id="PS50850"/>
    </source>
</evidence>
<sequence>MSYQRPAYEVRQGDHSSYQMEERHPAYSEAHSRPSDATALKGDYSDPVSPDRAVTTPSPPPTAAPLNPAPASAAPAGPTFPDGGLDAWLTVLGGFLTFFAGLGFISSYAVFQAYYAQNQLQGRSEAAIAWIGSIQLWGNFGFGLPAGILLDRYGPKVPMLLGTALIVLGTMTTSACQDQQYYQFFLSQGLCSAFGYGLVFNPALSVPNQWFLKKRGLVGGLVVGGTSFGGALWPVMLNRMLNFDGVSFGWTLRACAFIQLALLLTATMLIKTRFPRKMINGPPPLKEMFTSLRFNTFTFAELVGFFGLYSPYIFISAYGVHRGASLSTSFYLSSVLNATSFFGRLLVGLGSDKLGTFNTITISTAITALIAWTWPAATNNAGNFVWGAFYGFWAGAVVSLLAPCVARIASSPRVIGQYVGVNTTIAALGVLAAEPVAGRLISNNRGDFDAAQFFIAAMITACAILFACARLTMSRDLKV</sequence>
<comment type="subcellular location">
    <subcellularLocation>
        <location evidence="1">Membrane</location>
        <topology evidence="1">Multi-pass membrane protein</topology>
    </subcellularLocation>
</comment>
<feature type="domain" description="Major facilitator superfamily (MFS) profile" evidence="5">
    <location>
        <begin position="86"/>
        <end position="475"/>
    </location>
</feature>
<feature type="transmembrane region" description="Helical" evidence="4">
    <location>
        <begin position="181"/>
        <end position="204"/>
    </location>
</feature>
<dbReference type="InterPro" id="IPR036259">
    <property type="entry name" value="MFS_trans_sf"/>
</dbReference>
<feature type="transmembrane region" description="Helical" evidence="4">
    <location>
        <begin position="453"/>
        <end position="473"/>
    </location>
</feature>
<dbReference type="InterPro" id="IPR020846">
    <property type="entry name" value="MFS_dom"/>
</dbReference>
<reference evidence="6 7" key="1">
    <citation type="submission" date="2014-09" db="EMBL/GenBank/DDBJ databases">
        <authorList>
            <person name="Magalhaes I.L.F."/>
            <person name="Oliveira U."/>
            <person name="Santos F.R."/>
            <person name="Vidigal T.H.D.A."/>
            <person name="Brescovit A.D."/>
            <person name="Santos A.J."/>
        </authorList>
    </citation>
    <scope>NUCLEOTIDE SEQUENCE [LARGE SCALE GENOMIC DNA]</scope>
</reference>
<feature type="transmembrane region" description="Helical" evidence="4">
    <location>
        <begin position="127"/>
        <end position="150"/>
    </location>
</feature>
<comment type="similarity">
    <text evidence="2">Belongs to the major facilitator superfamily. Monocarboxylate porter (TC 2.A.1.13) family.</text>
</comment>
<feature type="compositionally biased region" description="Basic and acidic residues" evidence="3">
    <location>
        <begin position="20"/>
        <end position="34"/>
    </location>
</feature>
<dbReference type="GO" id="GO:0022857">
    <property type="term" value="F:transmembrane transporter activity"/>
    <property type="evidence" value="ECO:0007669"/>
    <property type="project" value="InterPro"/>
</dbReference>
<dbReference type="InterPro" id="IPR011701">
    <property type="entry name" value="MFS"/>
</dbReference>
<evidence type="ECO:0000256" key="2">
    <source>
        <dbReference type="ARBA" id="ARBA00006727"/>
    </source>
</evidence>
<evidence type="ECO:0000256" key="3">
    <source>
        <dbReference type="SAM" id="MobiDB-lite"/>
    </source>
</evidence>
<dbReference type="PANTHER" id="PTHR11360:SF319">
    <property type="entry name" value="MAJOR FACILITATOR SUPERFAMILY (MFS) PROFILE DOMAIN-CONTAINING PROTEIN"/>
    <property type="match status" value="1"/>
</dbReference>
<feature type="transmembrane region" description="Helical" evidence="4">
    <location>
        <begin position="384"/>
        <end position="402"/>
    </location>
</feature>
<feature type="transmembrane region" description="Helical" evidence="4">
    <location>
        <begin position="329"/>
        <end position="347"/>
    </location>
</feature>
<dbReference type="Gene3D" id="1.20.1250.20">
    <property type="entry name" value="MFS general substrate transporter like domains"/>
    <property type="match status" value="1"/>
</dbReference>
<keyword evidence="4" id="KW-0812">Transmembrane</keyword>
<feature type="transmembrane region" description="Helical" evidence="4">
    <location>
        <begin position="248"/>
        <end position="270"/>
    </location>
</feature>
<dbReference type="OrthoDB" id="6509908at2759"/>
<dbReference type="Proteomes" id="UP000054845">
    <property type="component" value="Unassembled WGS sequence"/>
</dbReference>
<dbReference type="EMBL" id="CCYA01000275">
    <property type="protein sequence ID" value="CEH18632.1"/>
    <property type="molecule type" value="Genomic_DNA"/>
</dbReference>
<evidence type="ECO:0000313" key="6">
    <source>
        <dbReference type="EMBL" id="CEH18632.1"/>
    </source>
</evidence>
<dbReference type="AlphaFoldDB" id="A0A0P1BP21"/>
<evidence type="ECO:0000256" key="1">
    <source>
        <dbReference type="ARBA" id="ARBA00004141"/>
    </source>
</evidence>
<dbReference type="SUPFAM" id="SSF103473">
    <property type="entry name" value="MFS general substrate transporter"/>
    <property type="match status" value="1"/>
</dbReference>
<feature type="transmembrane region" description="Helical" evidence="4">
    <location>
        <begin position="157"/>
        <end position="175"/>
    </location>
</feature>
<evidence type="ECO:0000256" key="4">
    <source>
        <dbReference type="SAM" id="Phobius"/>
    </source>
</evidence>
<dbReference type="PROSITE" id="PS50850">
    <property type="entry name" value="MFS"/>
    <property type="match status" value="1"/>
</dbReference>
<evidence type="ECO:0000313" key="7">
    <source>
        <dbReference type="Proteomes" id="UP000054845"/>
    </source>
</evidence>
<organism evidence="6 7">
    <name type="scientific">Ceraceosorus bombacis</name>
    <dbReference type="NCBI Taxonomy" id="401625"/>
    <lineage>
        <taxon>Eukaryota</taxon>
        <taxon>Fungi</taxon>
        <taxon>Dikarya</taxon>
        <taxon>Basidiomycota</taxon>
        <taxon>Ustilaginomycotina</taxon>
        <taxon>Exobasidiomycetes</taxon>
        <taxon>Ceraceosorales</taxon>
        <taxon>Ceraceosoraceae</taxon>
        <taxon>Ceraceosorus</taxon>
    </lineage>
</organism>
<dbReference type="InterPro" id="IPR050327">
    <property type="entry name" value="Proton-linked_MCT"/>
</dbReference>
<dbReference type="Pfam" id="PF07690">
    <property type="entry name" value="MFS_1"/>
    <property type="match status" value="1"/>
</dbReference>
<feature type="transmembrane region" description="Helical" evidence="4">
    <location>
        <begin position="354"/>
        <end position="372"/>
    </location>
</feature>
<feature type="transmembrane region" description="Helical" evidence="4">
    <location>
        <begin position="291"/>
        <end position="309"/>
    </location>
</feature>
<keyword evidence="4" id="KW-0472">Membrane</keyword>
<name>A0A0P1BP21_9BASI</name>
<dbReference type="GO" id="GO:0016020">
    <property type="term" value="C:membrane"/>
    <property type="evidence" value="ECO:0007669"/>
    <property type="project" value="UniProtKB-SubCell"/>
</dbReference>
<feature type="compositionally biased region" description="Low complexity" evidence="3">
    <location>
        <begin position="64"/>
        <end position="77"/>
    </location>
</feature>
<feature type="transmembrane region" description="Helical" evidence="4">
    <location>
        <begin position="216"/>
        <end position="236"/>
    </location>
</feature>
<proteinExistence type="inferred from homology"/>
<keyword evidence="4" id="KW-1133">Transmembrane helix</keyword>